<evidence type="ECO:0000256" key="8">
    <source>
        <dbReference type="SAM" id="MobiDB-lite"/>
    </source>
</evidence>
<dbReference type="VEuPathDB" id="VectorBase:ISCW004067"/>
<evidence type="ECO:0000256" key="9">
    <source>
        <dbReference type="SAM" id="Phobius"/>
    </source>
</evidence>
<dbReference type="Pfam" id="PF01431">
    <property type="entry name" value="Peptidase_M13"/>
    <property type="match status" value="1"/>
</dbReference>
<dbReference type="VEuPathDB" id="VectorBase:ISCP_029294"/>
<evidence type="ECO:0000256" key="6">
    <source>
        <dbReference type="ARBA" id="ARBA00022833"/>
    </source>
</evidence>
<dbReference type="GO" id="GO:0004222">
    <property type="term" value="F:metalloendopeptidase activity"/>
    <property type="evidence" value="ECO:0007669"/>
    <property type="project" value="InterPro"/>
</dbReference>
<evidence type="ECO:0000256" key="4">
    <source>
        <dbReference type="ARBA" id="ARBA00022723"/>
    </source>
</evidence>
<dbReference type="InterPro" id="IPR000718">
    <property type="entry name" value="Peptidase_M13"/>
</dbReference>
<keyword evidence="6" id="KW-0862">Zinc</keyword>
<dbReference type="SUPFAM" id="SSF55486">
    <property type="entry name" value="Metalloproteases ('zincins'), catalytic domain"/>
    <property type="match status" value="1"/>
</dbReference>
<reference evidence="12" key="1">
    <citation type="submission" date="2019-04" db="EMBL/GenBank/DDBJ databases">
        <title>An insight into the mialome of Ixodes scapularis.</title>
        <authorList>
            <person name="Ribeiro J.M."/>
            <person name="Mather T.N."/>
            <person name="Karim S."/>
        </authorList>
    </citation>
    <scope>NUCLEOTIDE SEQUENCE</scope>
</reference>
<dbReference type="Gene3D" id="3.40.390.10">
    <property type="entry name" value="Collagenase (Catalytic Domain)"/>
    <property type="match status" value="1"/>
</dbReference>
<keyword evidence="7" id="KW-0482">Metalloprotease</keyword>
<dbReference type="InterPro" id="IPR018497">
    <property type="entry name" value="Peptidase_M13_C"/>
</dbReference>
<evidence type="ECO:0000256" key="1">
    <source>
        <dbReference type="ARBA" id="ARBA00001947"/>
    </source>
</evidence>
<keyword evidence="5" id="KW-0378">Hydrolase</keyword>
<keyword evidence="9" id="KW-0472">Membrane</keyword>
<dbReference type="Pfam" id="PF05649">
    <property type="entry name" value="Peptidase_M13_N"/>
    <property type="match status" value="1"/>
</dbReference>
<feature type="compositionally biased region" description="Basic and acidic residues" evidence="8">
    <location>
        <begin position="683"/>
        <end position="692"/>
    </location>
</feature>
<keyword evidence="4" id="KW-0479">Metal-binding</keyword>
<protein>
    <submittedName>
        <fullName evidence="12">Putative m13 family peptidase</fullName>
    </submittedName>
</protein>
<dbReference type="InterPro" id="IPR024079">
    <property type="entry name" value="MetalloPept_cat_dom_sf"/>
</dbReference>
<proteinExistence type="inferred from homology"/>
<dbReference type="CDD" id="cd08662">
    <property type="entry name" value="M13"/>
    <property type="match status" value="1"/>
</dbReference>
<dbReference type="VEuPathDB" id="VectorBase:ISCI004067"/>
<sequence>MSKLRAQVTSAVANIPSLVIVLLCVLLLVFFVIIIALAVQVHSSGSSEPPRCLTATCLATAAGVLGSLDARADPCVEPYALACDGAPSPLAGHRSRLDAQARLRHSVHHRLRHLVDLVPPQAPERSAASKVKRFYETCMEPRGLTPNALAVFVHMARQAGGWDLIRTSAWSMQSWDRDTTLEKLIVDLGVTPFFRITVASPDVSVIRIEPAGFAFPSYEYYADGAPKHQKELLQAYRQLIEKVTDHLRDDPASRTNSAIADVIINYERRLLERLRPLGNLTEPYRKTNVAGLKGLVPIVKWDQLLTAFFQGQSITNETPVFLSQPHYFQGLSQIISTTDTTTLNHYIMWRMAMKYAPHLDKQVRSLYYRFMQTINGAPDVDVPEEEWWEQCARHTSHYLGHAVGKLYSDTLEGKELLVQQAREIAEQVRQSASERINSVAWIRMKQPLKHKIKDVQFQLGYSKELTDKKLDDYYLNLIVKLGSHLDNVFEAEKFLTMKQAALLRGRRDSKLDEMWPISPQDTEAIYQYEKNTVVVPLAALQKPIFSLDQHKALQYGSFGSLMGSLMFKTMDRTGMDMGSQPVFSDNATRIEYQAKLRCLAESYPSLSKEKDLKINGQLTAGEALADVAGLVAAYQASGWSAGSIEAGIQGESRWHGEAARSGLVSRAALLHWLRSVHVREHSRGASGELERHQHFRTQPPQGASDAAAGPGVCSRLPVQRRIGNAAQQGTLLCLVKSAPGQRAAPPQGGLKTPRLQQGAAHANACAPLKGPYAQLIRTVHSLHRDSSFVEPDETSPSKIVLARWSSRGWSVSCNNAGFTGKCPRCVPVKGSSLLGMLMMGGRCD</sequence>
<comment type="cofactor">
    <cofactor evidence="1">
        <name>Zn(2+)</name>
        <dbReference type="ChEBI" id="CHEBI:29105"/>
    </cofactor>
</comment>
<dbReference type="GO" id="GO:0006508">
    <property type="term" value="P:proteolysis"/>
    <property type="evidence" value="ECO:0007669"/>
    <property type="project" value="UniProtKB-KW"/>
</dbReference>
<evidence type="ECO:0000256" key="7">
    <source>
        <dbReference type="ARBA" id="ARBA00023049"/>
    </source>
</evidence>
<evidence type="ECO:0000313" key="12">
    <source>
        <dbReference type="EMBL" id="MOY40420.1"/>
    </source>
</evidence>
<dbReference type="EMBL" id="GHJT01006449">
    <property type="protein sequence ID" value="MOY40420.1"/>
    <property type="molecule type" value="Transcribed_RNA"/>
</dbReference>
<accession>A0A4D5RSZ7</accession>
<dbReference type="InterPro" id="IPR042089">
    <property type="entry name" value="Peptidase_M13_dom_2"/>
</dbReference>
<dbReference type="Gene3D" id="1.10.1380.10">
    <property type="entry name" value="Neutral endopeptidase , domain2"/>
    <property type="match status" value="1"/>
</dbReference>
<feature type="transmembrane region" description="Helical" evidence="9">
    <location>
        <begin position="12"/>
        <end position="39"/>
    </location>
</feature>
<feature type="region of interest" description="Disordered" evidence="8">
    <location>
        <begin position="683"/>
        <end position="710"/>
    </location>
</feature>
<comment type="similarity">
    <text evidence="2">Belongs to the peptidase M13 family.</text>
</comment>
<dbReference type="InterPro" id="IPR008753">
    <property type="entry name" value="Peptidase_M13_N"/>
</dbReference>
<keyword evidence="9" id="KW-0812">Transmembrane</keyword>
<evidence type="ECO:0000256" key="5">
    <source>
        <dbReference type="ARBA" id="ARBA00022801"/>
    </source>
</evidence>
<evidence type="ECO:0000259" key="11">
    <source>
        <dbReference type="Pfam" id="PF05649"/>
    </source>
</evidence>
<evidence type="ECO:0000256" key="2">
    <source>
        <dbReference type="ARBA" id="ARBA00007357"/>
    </source>
</evidence>
<keyword evidence="9" id="KW-1133">Transmembrane helix</keyword>
<feature type="domain" description="Peptidase M13 C-terminal" evidence="10">
    <location>
        <begin position="524"/>
        <end position="636"/>
    </location>
</feature>
<dbReference type="OrthoDB" id="7867452at2759"/>
<dbReference type="PANTHER" id="PTHR11733">
    <property type="entry name" value="ZINC METALLOPROTEASE FAMILY M13 NEPRILYSIN-RELATED"/>
    <property type="match status" value="1"/>
</dbReference>
<feature type="domain" description="Peptidase M13 N-terminal" evidence="11">
    <location>
        <begin position="74"/>
        <end position="461"/>
    </location>
</feature>
<organism evidence="12">
    <name type="scientific">Ixodes scapularis</name>
    <name type="common">Black-legged tick</name>
    <name type="synonym">Deer tick</name>
    <dbReference type="NCBI Taxonomy" id="6945"/>
    <lineage>
        <taxon>Eukaryota</taxon>
        <taxon>Metazoa</taxon>
        <taxon>Ecdysozoa</taxon>
        <taxon>Arthropoda</taxon>
        <taxon>Chelicerata</taxon>
        <taxon>Arachnida</taxon>
        <taxon>Acari</taxon>
        <taxon>Parasitiformes</taxon>
        <taxon>Ixodida</taxon>
        <taxon>Ixodoidea</taxon>
        <taxon>Ixodidae</taxon>
        <taxon>Ixodinae</taxon>
        <taxon>Ixodes</taxon>
    </lineage>
</organism>
<dbReference type="AlphaFoldDB" id="A0A4D5RSZ7"/>
<dbReference type="GO" id="GO:0046872">
    <property type="term" value="F:metal ion binding"/>
    <property type="evidence" value="ECO:0007669"/>
    <property type="project" value="UniProtKB-KW"/>
</dbReference>
<dbReference type="PROSITE" id="PS51885">
    <property type="entry name" value="NEPRILYSIN"/>
    <property type="match status" value="1"/>
</dbReference>
<evidence type="ECO:0000256" key="3">
    <source>
        <dbReference type="ARBA" id="ARBA00022670"/>
    </source>
</evidence>
<evidence type="ECO:0000259" key="10">
    <source>
        <dbReference type="Pfam" id="PF01431"/>
    </source>
</evidence>
<dbReference type="PANTHER" id="PTHR11733:SF167">
    <property type="entry name" value="FI17812P1-RELATED"/>
    <property type="match status" value="1"/>
</dbReference>
<name>A0A4D5RSZ7_IXOSC</name>
<keyword evidence="3" id="KW-0645">Protease</keyword>